<evidence type="ECO:0000256" key="2">
    <source>
        <dbReference type="ARBA" id="ARBA00023315"/>
    </source>
</evidence>
<protein>
    <submittedName>
        <fullName evidence="4">Phenolic glucoside malonyltransferase 2</fullName>
    </submittedName>
</protein>
<keyword evidence="3" id="KW-0812">Transmembrane</keyword>
<sequence>MWHQVDTLFQKKKPFSLSLSILFLFLSLSSLSIISDFSLLLQYNRPIHMAHSDHSLTNLLCLIILIITNLSLNYILNTLLFKIRPFIHPPTSSTKREESAMKFAESVKILDQSLVSPPPLSSGEVRSSLPLTFFDMFWLNYSPVERLFFYQFPYSADHFLDFHLPIFKSALSVALSVFYPLAATIRRRQPDGHFEIATTDSDSVTLTVSEYEGAAFDFLEISGDHSRPVEKLLPLVPRLPMSPEEQPLLSVQVTLFPNYGLCLAIAVHHAACDGFSSMQFVKLWSAAVAAGLRPDGSSPQPPAPVIDRTVIPDPRNLYLQMEKGVLDERAKEKKVTSGIAGSVFATTFTLSAPEIGRLKKQMQVKAAEQGMRSFHCSSFVISLAYSWICLLKTRRITDGDGAAHVVFAVDWRRRIRPEIPANYFGNCISGCFAKWDAEELLAKDGILVACAAIGKAIDDLGDDAHESMDGLVDRIGKVVPWRPLTVSGSPKMGVYETDFGWGKPRKVEVISTRETGAVALAESRDGEGGIEIGVILPEEDLKAFAKHFAAGRDW</sequence>
<evidence type="ECO:0000256" key="1">
    <source>
        <dbReference type="ARBA" id="ARBA00022679"/>
    </source>
</evidence>
<evidence type="ECO:0000313" key="5">
    <source>
        <dbReference type="Proteomes" id="UP000233837"/>
    </source>
</evidence>
<dbReference type="PANTHER" id="PTHR31625">
    <property type="match status" value="1"/>
</dbReference>
<keyword evidence="3" id="KW-1133">Transmembrane helix</keyword>
<proteinExistence type="predicted"/>
<dbReference type="GO" id="GO:0016747">
    <property type="term" value="F:acyltransferase activity, transferring groups other than amino-acyl groups"/>
    <property type="evidence" value="ECO:0007669"/>
    <property type="project" value="UniProtKB-ARBA"/>
</dbReference>
<dbReference type="SUPFAM" id="SSF52777">
    <property type="entry name" value="CoA-dependent acyltransferases"/>
    <property type="match status" value="1"/>
</dbReference>
<keyword evidence="3" id="KW-0472">Membrane</keyword>
<gene>
    <name evidence="4" type="primary">PMAT2</name>
    <name evidence="4" type="ORF">MA16_Dca000221</name>
</gene>
<name>A0A2I0WT89_9ASPA</name>
<dbReference type="AlphaFoldDB" id="A0A2I0WT89"/>
<dbReference type="EMBL" id="KZ502442">
    <property type="protein sequence ID" value="PKU78878.1"/>
    <property type="molecule type" value="Genomic_DNA"/>
</dbReference>
<accession>A0A2I0WT89</accession>
<keyword evidence="2" id="KW-0012">Acyltransferase</keyword>
<evidence type="ECO:0000256" key="3">
    <source>
        <dbReference type="SAM" id="Phobius"/>
    </source>
</evidence>
<dbReference type="Proteomes" id="UP000233837">
    <property type="component" value="Unassembled WGS sequence"/>
</dbReference>
<dbReference type="InterPro" id="IPR051504">
    <property type="entry name" value="Plant_metabolite_acyltrans"/>
</dbReference>
<keyword evidence="5" id="KW-1185">Reference proteome</keyword>
<dbReference type="Pfam" id="PF02458">
    <property type="entry name" value="Transferase"/>
    <property type="match status" value="1"/>
</dbReference>
<dbReference type="Gene3D" id="3.30.559.10">
    <property type="entry name" value="Chloramphenicol acetyltransferase-like domain"/>
    <property type="match status" value="2"/>
</dbReference>
<feature type="transmembrane region" description="Helical" evidence="3">
    <location>
        <begin position="56"/>
        <end position="76"/>
    </location>
</feature>
<evidence type="ECO:0000313" key="4">
    <source>
        <dbReference type="EMBL" id="PKU78878.1"/>
    </source>
</evidence>
<organism evidence="4 5">
    <name type="scientific">Dendrobium catenatum</name>
    <dbReference type="NCBI Taxonomy" id="906689"/>
    <lineage>
        <taxon>Eukaryota</taxon>
        <taxon>Viridiplantae</taxon>
        <taxon>Streptophyta</taxon>
        <taxon>Embryophyta</taxon>
        <taxon>Tracheophyta</taxon>
        <taxon>Spermatophyta</taxon>
        <taxon>Magnoliopsida</taxon>
        <taxon>Liliopsida</taxon>
        <taxon>Asparagales</taxon>
        <taxon>Orchidaceae</taxon>
        <taxon>Epidendroideae</taxon>
        <taxon>Malaxideae</taxon>
        <taxon>Dendrobiinae</taxon>
        <taxon>Dendrobium</taxon>
    </lineage>
</organism>
<reference evidence="4 5" key="2">
    <citation type="journal article" date="2017" name="Nature">
        <title>The Apostasia genome and the evolution of orchids.</title>
        <authorList>
            <person name="Zhang G.Q."/>
            <person name="Liu K.W."/>
            <person name="Li Z."/>
            <person name="Lohaus R."/>
            <person name="Hsiao Y.Y."/>
            <person name="Niu S.C."/>
            <person name="Wang J.Y."/>
            <person name="Lin Y.C."/>
            <person name="Xu Q."/>
            <person name="Chen L.J."/>
            <person name="Yoshida K."/>
            <person name="Fujiwara S."/>
            <person name="Wang Z.W."/>
            <person name="Zhang Y.Q."/>
            <person name="Mitsuda N."/>
            <person name="Wang M."/>
            <person name="Liu G.H."/>
            <person name="Pecoraro L."/>
            <person name="Huang H.X."/>
            <person name="Xiao X.J."/>
            <person name="Lin M."/>
            <person name="Wu X.Y."/>
            <person name="Wu W.L."/>
            <person name="Chen Y.Y."/>
            <person name="Chang S.B."/>
            <person name="Sakamoto S."/>
            <person name="Ohme-Takagi M."/>
            <person name="Yagi M."/>
            <person name="Zeng S.J."/>
            <person name="Shen C.Y."/>
            <person name="Yeh C.M."/>
            <person name="Luo Y.B."/>
            <person name="Tsai W.C."/>
            <person name="Van de Peer Y."/>
            <person name="Liu Z.J."/>
        </authorList>
    </citation>
    <scope>NUCLEOTIDE SEQUENCE [LARGE SCALE GENOMIC DNA]</scope>
    <source>
        <tissue evidence="4">The whole plant</tissue>
    </source>
</reference>
<reference evidence="4 5" key="1">
    <citation type="journal article" date="2016" name="Sci. Rep.">
        <title>The Dendrobium catenatum Lindl. genome sequence provides insights into polysaccharide synthase, floral development and adaptive evolution.</title>
        <authorList>
            <person name="Zhang G.Q."/>
            <person name="Xu Q."/>
            <person name="Bian C."/>
            <person name="Tsai W.C."/>
            <person name="Yeh C.M."/>
            <person name="Liu K.W."/>
            <person name="Yoshida K."/>
            <person name="Zhang L.S."/>
            <person name="Chang S.B."/>
            <person name="Chen F."/>
            <person name="Shi Y."/>
            <person name="Su Y.Y."/>
            <person name="Zhang Y.Q."/>
            <person name="Chen L.J."/>
            <person name="Yin Y."/>
            <person name="Lin M."/>
            <person name="Huang H."/>
            <person name="Deng H."/>
            <person name="Wang Z.W."/>
            <person name="Zhu S.L."/>
            <person name="Zhao X."/>
            <person name="Deng C."/>
            <person name="Niu S.C."/>
            <person name="Huang J."/>
            <person name="Wang M."/>
            <person name="Liu G.H."/>
            <person name="Yang H.J."/>
            <person name="Xiao X.J."/>
            <person name="Hsiao Y.Y."/>
            <person name="Wu W.L."/>
            <person name="Chen Y.Y."/>
            <person name="Mitsuda N."/>
            <person name="Ohme-Takagi M."/>
            <person name="Luo Y.B."/>
            <person name="Van de Peer Y."/>
            <person name="Liu Z.J."/>
        </authorList>
    </citation>
    <scope>NUCLEOTIDE SEQUENCE [LARGE SCALE GENOMIC DNA]</scope>
    <source>
        <tissue evidence="4">The whole plant</tissue>
    </source>
</reference>
<dbReference type="InterPro" id="IPR023213">
    <property type="entry name" value="CAT-like_dom_sf"/>
</dbReference>
<keyword evidence="1 4" id="KW-0808">Transferase</keyword>